<keyword evidence="4" id="KW-1185">Reference proteome</keyword>
<protein>
    <submittedName>
        <fullName evidence="3">Ependymin-like</fullName>
    </submittedName>
</protein>
<sequence length="213" mass="23654">MKLLAVFSCLLAGCLAERPHPCSSPPLMTGALTVSTQNEKFWTYAKYYYDAMGKRIRVKEMGTYENKTFTYDALLLFREGTMYEINNADRTCKKRPLKAEFQPLAVPKNASLLAQAVLGSSSAPGEGLLVNTWMGHMSNKGMYMMTVTEFGCIPVATTFQTEQFGWMVTSYFNNVAGISDPGQLNPPGFCPDEETDDGPGEIAKFLTVFMKKQ</sequence>
<dbReference type="EMBL" id="JAGKHQ010000015">
    <property type="protein sequence ID" value="KAG7496944.1"/>
    <property type="molecule type" value="Genomic_DNA"/>
</dbReference>
<organism evidence="3 4">
    <name type="scientific">Solea senegalensis</name>
    <name type="common">Senegalese sole</name>
    <dbReference type="NCBI Taxonomy" id="28829"/>
    <lineage>
        <taxon>Eukaryota</taxon>
        <taxon>Metazoa</taxon>
        <taxon>Chordata</taxon>
        <taxon>Craniata</taxon>
        <taxon>Vertebrata</taxon>
        <taxon>Euteleostomi</taxon>
        <taxon>Actinopterygii</taxon>
        <taxon>Neopterygii</taxon>
        <taxon>Teleostei</taxon>
        <taxon>Neoteleostei</taxon>
        <taxon>Acanthomorphata</taxon>
        <taxon>Carangaria</taxon>
        <taxon>Pleuronectiformes</taxon>
        <taxon>Pleuronectoidei</taxon>
        <taxon>Soleidae</taxon>
        <taxon>Solea</taxon>
    </lineage>
</organism>
<proteinExistence type="inferred from homology"/>
<accession>A0AAV6QX43</accession>
<dbReference type="Proteomes" id="UP000693946">
    <property type="component" value="Linkage Group LG3"/>
</dbReference>
<dbReference type="GO" id="GO:0005509">
    <property type="term" value="F:calcium ion binding"/>
    <property type="evidence" value="ECO:0007669"/>
    <property type="project" value="InterPro"/>
</dbReference>
<dbReference type="InterPro" id="IPR001299">
    <property type="entry name" value="Ependymin"/>
</dbReference>
<dbReference type="SMART" id="SM00026">
    <property type="entry name" value="EPEND"/>
    <property type="match status" value="1"/>
</dbReference>
<dbReference type="GO" id="GO:0005576">
    <property type="term" value="C:extracellular region"/>
    <property type="evidence" value="ECO:0007669"/>
    <property type="project" value="InterPro"/>
</dbReference>
<comment type="caution">
    <text evidence="3">The sequence shown here is derived from an EMBL/GenBank/DDBJ whole genome shotgun (WGS) entry which is preliminary data.</text>
</comment>
<dbReference type="AlphaFoldDB" id="A0AAV6QX43"/>
<feature type="chain" id="PRO_5044011911" evidence="2">
    <location>
        <begin position="17"/>
        <end position="213"/>
    </location>
</feature>
<reference evidence="3 4" key="1">
    <citation type="journal article" date="2021" name="Sci. Rep.">
        <title>Chromosome anchoring in Senegalese sole (Solea senegalensis) reveals sex-associated markers and genome rearrangements in flatfish.</title>
        <authorList>
            <person name="Guerrero-Cozar I."/>
            <person name="Gomez-Garrido J."/>
            <person name="Berbel C."/>
            <person name="Martinez-Blanch J.F."/>
            <person name="Alioto T."/>
            <person name="Claros M.G."/>
            <person name="Gagnaire P.A."/>
            <person name="Manchado M."/>
        </authorList>
    </citation>
    <scope>NUCLEOTIDE SEQUENCE [LARGE SCALE GENOMIC DNA]</scope>
    <source>
        <strain evidence="3">Sse05_10M</strain>
    </source>
</reference>
<dbReference type="PANTHER" id="PTHR10697">
    <property type="entry name" value="MAMMALIAN EPENDYMIN-RELATED PROTEIN 1"/>
    <property type="match status" value="1"/>
</dbReference>
<evidence type="ECO:0000256" key="1">
    <source>
        <dbReference type="ARBA" id="ARBA00010771"/>
    </source>
</evidence>
<evidence type="ECO:0000313" key="4">
    <source>
        <dbReference type="Proteomes" id="UP000693946"/>
    </source>
</evidence>
<dbReference type="GO" id="GO:0007160">
    <property type="term" value="P:cell-matrix adhesion"/>
    <property type="evidence" value="ECO:0007669"/>
    <property type="project" value="InterPro"/>
</dbReference>
<evidence type="ECO:0000256" key="2">
    <source>
        <dbReference type="SAM" id="SignalP"/>
    </source>
</evidence>
<name>A0AAV6QX43_SOLSE</name>
<keyword evidence="2" id="KW-0732">Signal</keyword>
<dbReference type="GO" id="GO:0005764">
    <property type="term" value="C:lysosome"/>
    <property type="evidence" value="ECO:0007669"/>
    <property type="project" value="TreeGrafter"/>
</dbReference>
<evidence type="ECO:0000313" key="3">
    <source>
        <dbReference type="EMBL" id="KAG7496944.1"/>
    </source>
</evidence>
<feature type="signal peptide" evidence="2">
    <location>
        <begin position="1"/>
        <end position="16"/>
    </location>
</feature>
<gene>
    <name evidence="3" type="ORF">JOB18_028402</name>
</gene>
<comment type="similarity">
    <text evidence="1">Belongs to the ependymin family.</text>
</comment>
<dbReference type="PANTHER" id="PTHR10697:SF5">
    <property type="entry name" value="EPENDYMIN-RELATED"/>
    <property type="match status" value="1"/>
</dbReference>
<dbReference type="Pfam" id="PF00811">
    <property type="entry name" value="Ependymin"/>
    <property type="match status" value="1"/>
</dbReference>